<keyword evidence="4 12" id="KW-0808">Transferase</keyword>
<evidence type="ECO:0000259" key="14">
    <source>
        <dbReference type="PROSITE" id="PS50035"/>
    </source>
</evidence>
<dbReference type="HAMAP" id="MF_01916">
    <property type="entry name" value="Cardiolipin_synth_Cls"/>
    <property type="match status" value="1"/>
</dbReference>
<dbReference type="RefSeq" id="WP_045033472.1">
    <property type="nucleotide sequence ID" value="NZ_JRHC01000008.1"/>
</dbReference>
<evidence type="ECO:0000313" key="15">
    <source>
        <dbReference type="EMBL" id="KJF41798.1"/>
    </source>
</evidence>
<sequence>MSDWSEFWNWFYLIFLITAIPVALMIILEKRSPFKTAAWILVLILIPIFGMIFYLVFGQEYRKRKMFSRRGIKSLKAMRRLSAEQLKNIEQNKLISLAGLHHQAPIIRLLLNNSDSLLTTGNKLHLLVDGQQTFDRIIEAIEKARHHIHMEYYIFADDKIGNRIKDILIKKRKEGVEVRLIVDDVGSWGLTRKFFRELQANDIEIYPFMEVRFPRFTSRVNYRNHRKIIVIDGKTGFIGGINIADRYIEGMKGLGHWRDTHLQIGGDAATTLQVIFAADWYFITKQNLYGYRYFPPLSDAPGVPVQISASGPDYSWKSIEQGFFAAITTARKRIHIVTPYLMPPPELKTALKTAALSQVDVRIIIPEKSDASLSRWCTFSYVEELLEAGVRIYFYQKGFIHSKYLLVDDSIASVGTSNFDFRSFETNFEANAFIYQKEFTNELEQHFLSDLQHCREVRYREWRKRPLFDKVRESLAHIISPMF</sequence>
<feature type="transmembrane region" description="Helical" evidence="12">
    <location>
        <begin position="34"/>
        <end position="57"/>
    </location>
</feature>
<name>A0A0D8J7M7_9BACT</name>
<feature type="active site" evidence="12">
    <location>
        <position position="403"/>
    </location>
</feature>
<feature type="active site" evidence="12">
    <location>
        <position position="227"/>
    </location>
</feature>
<evidence type="ECO:0000256" key="5">
    <source>
        <dbReference type="ARBA" id="ARBA00022692"/>
    </source>
</evidence>
<evidence type="ECO:0000256" key="4">
    <source>
        <dbReference type="ARBA" id="ARBA00022679"/>
    </source>
</evidence>
<comment type="catalytic activity">
    <reaction evidence="12">
        <text>2 a 1,2-diacyl-sn-glycero-3-phospho-(1'-sn-glycerol) = a cardiolipin + glycerol</text>
        <dbReference type="Rhea" id="RHEA:31451"/>
        <dbReference type="ChEBI" id="CHEBI:17754"/>
        <dbReference type="ChEBI" id="CHEBI:62237"/>
        <dbReference type="ChEBI" id="CHEBI:64716"/>
    </reaction>
</comment>
<keyword evidence="6" id="KW-0677">Repeat</keyword>
<dbReference type="STRING" id="1544798.LH29_22915"/>
<keyword evidence="16" id="KW-1185">Reference proteome</keyword>
<keyword evidence="8 12" id="KW-0443">Lipid metabolism</keyword>
<dbReference type="EC" id="2.7.8.-" evidence="12 13"/>
<protein>
    <recommendedName>
        <fullName evidence="12 13">Cardiolipin synthase</fullName>
        <shortName evidence="12">CL synthase</shortName>
        <ecNumber evidence="12 13">2.7.8.-</ecNumber>
    </recommendedName>
</protein>
<dbReference type="Pfam" id="PF13091">
    <property type="entry name" value="PLDc_2"/>
    <property type="match status" value="2"/>
</dbReference>
<evidence type="ECO:0000256" key="12">
    <source>
        <dbReference type="HAMAP-Rule" id="MF_01916"/>
    </source>
</evidence>
<comment type="caution">
    <text evidence="15">The sequence shown here is derived from an EMBL/GenBank/DDBJ whole genome shotgun (WGS) entry which is preliminary data.</text>
</comment>
<evidence type="ECO:0000256" key="9">
    <source>
        <dbReference type="ARBA" id="ARBA00023136"/>
    </source>
</evidence>
<keyword evidence="10 12" id="KW-0594">Phospholipid biosynthesis</keyword>
<dbReference type="OrthoDB" id="9762009at2"/>
<accession>A0A0D8J7M7</accession>
<evidence type="ECO:0000256" key="10">
    <source>
        <dbReference type="ARBA" id="ARBA00023209"/>
    </source>
</evidence>
<dbReference type="AlphaFoldDB" id="A0A0D8J7M7"/>
<dbReference type="InterPro" id="IPR030874">
    <property type="entry name" value="Cardiolipin_synth_Firmi"/>
</dbReference>
<dbReference type="Proteomes" id="UP000032544">
    <property type="component" value="Unassembled WGS sequence"/>
</dbReference>
<gene>
    <name evidence="15" type="ORF">LH29_22915</name>
</gene>
<feature type="domain" description="PLD phosphodiesterase" evidence="14">
    <location>
        <begin position="396"/>
        <end position="423"/>
    </location>
</feature>
<keyword evidence="2 12" id="KW-1003">Cell membrane</keyword>
<evidence type="ECO:0000256" key="11">
    <source>
        <dbReference type="ARBA" id="ARBA00023264"/>
    </source>
</evidence>
<dbReference type="PANTHER" id="PTHR21248:SF22">
    <property type="entry name" value="PHOSPHOLIPASE D"/>
    <property type="match status" value="1"/>
</dbReference>
<comment type="subcellular location">
    <subcellularLocation>
        <location evidence="1 12">Cell membrane</location>
        <topology evidence="1 12">Multi-pass membrane protein</topology>
    </subcellularLocation>
</comment>
<feature type="active site" evidence="12">
    <location>
        <position position="408"/>
    </location>
</feature>
<keyword evidence="9 12" id="KW-0472">Membrane</keyword>
<evidence type="ECO:0000256" key="8">
    <source>
        <dbReference type="ARBA" id="ARBA00023098"/>
    </source>
</evidence>
<dbReference type="CDD" id="cd09110">
    <property type="entry name" value="PLDc_CLS_1"/>
    <property type="match status" value="1"/>
</dbReference>
<proteinExistence type="inferred from homology"/>
<dbReference type="SUPFAM" id="SSF56024">
    <property type="entry name" value="Phospholipase D/nuclease"/>
    <property type="match status" value="2"/>
</dbReference>
<evidence type="ECO:0000256" key="3">
    <source>
        <dbReference type="ARBA" id="ARBA00022516"/>
    </source>
</evidence>
<dbReference type="Gene3D" id="3.30.870.10">
    <property type="entry name" value="Endonuclease Chain A"/>
    <property type="match status" value="2"/>
</dbReference>
<dbReference type="GO" id="GO:0008808">
    <property type="term" value="F:cardiolipin synthase activity"/>
    <property type="evidence" value="ECO:0007669"/>
    <property type="project" value="UniProtKB-UniRule"/>
</dbReference>
<dbReference type="PANTHER" id="PTHR21248">
    <property type="entry name" value="CARDIOLIPIN SYNTHASE"/>
    <property type="match status" value="1"/>
</dbReference>
<keyword evidence="3 12" id="KW-0444">Lipid biosynthesis</keyword>
<comment type="similarity">
    <text evidence="12">Belongs to the phospholipase D family. Cardiolipin synthase subfamily.</text>
</comment>
<dbReference type="InterPro" id="IPR022924">
    <property type="entry name" value="Cardiolipin_synthase"/>
</dbReference>
<reference evidence="15 16" key="1">
    <citation type="submission" date="2014-09" db="EMBL/GenBank/DDBJ databases">
        <title>Draft Genome Sequence of Draconibacterium sp. JN14CK-3.</title>
        <authorList>
            <person name="Dong C."/>
            <person name="Lai Q."/>
            <person name="Shao Z."/>
        </authorList>
    </citation>
    <scope>NUCLEOTIDE SEQUENCE [LARGE SCALE GENOMIC DNA]</scope>
    <source>
        <strain evidence="15 16">JN14CK-3</strain>
    </source>
</reference>
<dbReference type="PATRIC" id="fig|1544798.3.peg.4764"/>
<keyword evidence="7 12" id="KW-1133">Transmembrane helix</keyword>
<dbReference type="Pfam" id="PF13396">
    <property type="entry name" value="PLDc_N"/>
    <property type="match status" value="1"/>
</dbReference>
<evidence type="ECO:0000256" key="2">
    <source>
        <dbReference type="ARBA" id="ARBA00022475"/>
    </source>
</evidence>
<dbReference type="InterPro" id="IPR025202">
    <property type="entry name" value="PLD-like_dom"/>
</dbReference>
<keyword evidence="5 12" id="KW-0812">Transmembrane</keyword>
<feature type="transmembrane region" description="Helical" evidence="12">
    <location>
        <begin position="7"/>
        <end position="28"/>
    </location>
</feature>
<dbReference type="FunFam" id="3.30.870.10:FF:000014">
    <property type="entry name" value="Cardiolipin synthase"/>
    <property type="match status" value="1"/>
</dbReference>
<feature type="active site" evidence="12">
    <location>
        <position position="225"/>
    </location>
</feature>
<feature type="active site" evidence="12">
    <location>
        <position position="232"/>
    </location>
</feature>
<evidence type="ECO:0000313" key="16">
    <source>
        <dbReference type="Proteomes" id="UP000032544"/>
    </source>
</evidence>
<dbReference type="SMART" id="SM00155">
    <property type="entry name" value="PLDc"/>
    <property type="match status" value="2"/>
</dbReference>
<evidence type="ECO:0000256" key="6">
    <source>
        <dbReference type="ARBA" id="ARBA00022737"/>
    </source>
</evidence>
<keyword evidence="11 12" id="KW-1208">Phospholipid metabolism</keyword>
<dbReference type="NCBIfam" id="TIGR04265">
    <property type="entry name" value="bac_cardiolipin"/>
    <property type="match status" value="1"/>
</dbReference>
<dbReference type="EMBL" id="JRHC01000008">
    <property type="protein sequence ID" value="KJF41798.1"/>
    <property type="molecule type" value="Genomic_DNA"/>
</dbReference>
<dbReference type="InterPro" id="IPR027379">
    <property type="entry name" value="CLS_N"/>
</dbReference>
<evidence type="ECO:0000256" key="1">
    <source>
        <dbReference type="ARBA" id="ARBA00004651"/>
    </source>
</evidence>
<dbReference type="GO" id="GO:0005886">
    <property type="term" value="C:plasma membrane"/>
    <property type="evidence" value="ECO:0007669"/>
    <property type="project" value="UniProtKB-SubCell"/>
</dbReference>
<evidence type="ECO:0000256" key="13">
    <source>
        <dbReference type="NCBIfam" id="TIGR04265"/>
    </source>
</evidence>
<dbReference type="CDD" id="cd09112">
    <property type="entry name" value="PLDc_CLS_2"/>
    <property type="match status" value="1"/>
</dbReference>
<comment type="function">
    <text evidence="12">Catalyzes the reversible phosphatidyl group transfer from one phosphatidylglycerol molecule to another to form cardiolipin (CL) (diphosphatidylglycerol) and glycerol.</text>
</comment>
<dbReference type="GO" id="GO:0032049">
    <property type="term" value="P:cardiolipin biosynthetic process"/>
    <property type="evidence" value="ECO:0007669"/>
    <property type="project" value="UniProtKB-UniRule"/>
</dbReference>
<dbReference type="InterPro" id="IPR001736">
    <property type="entry name" value="PLipase_D/transphosphatidylase"/>
</dbReference>
<feature type="active site" evidence="12">
    <location>
        <position position="401"/>
    </location>
</feature>
<evidence type="ECO:0000256" key="7">
    <source>
        <dbReference type="ARBA" id="ARBA00022989"/>
    </source>
</evidence>
<organism evidence="15 16">
    <name type="scientific">Draconibacterium sediminis</name>
    <dbReference type="NCBI Taxonomy" id="1544798"/>
    <lineage>
        <taxon>Bacteria</taxon>
        <taxon>Pseudomonadati</taxon>
        <taxon>Bacteroidota</taxon>
        <taxon>Bacteroidia</taxon>
        <taxon>Marinilabiliales</taxon>
        <taxon>Prolixibacteraceae</taxon>
        <taxon>Draconibacterium</taxon>
    </lineage>
</organism>
<feature type="domain" description="PLD phosphodiesterase" evidence="14">
    <location>
        <begin position="220"/>
        <end position="247"/>
    </location>
</feature>
<dbReference type="PROSITE" id="PS50035">
    <property type="entry name" value="PLD"/>
    <property type="match status" value="2"/>
</dbReference>